<keyword evidence="7" id="KW-1185">Reference proteome</keyword>
<dbReference type="SUPFAM" id="SSF47473">
    <property type="entry name" value="EF-hand"/>
    <property type="match status" value="1"/>
</dbReference>
<keyword evidence="2" id="KW-0677">Repeat</keyword>
<proteinExistence type="predicted"/>
<dbReference type="PROSITE" id="PS50222">
    <property type="entry name" value="EF_HAND_2"/>
    <property type="match status" value="1"/>
</dbReference>
<dbReference type="InterPro" id="IPR018247">
    <property type="entry name" value="EF_Hand_1_Ca_BS"/>
</dbReference>
<evidence type="ECO:0000256" key="4">
    <source>
        <dbReference type="SAM" id="SignalP"/>
    </source>
</evidence>
<dbReference type="InterPro" id="IPR052110">
    <property type="entry name" value="MCFD2-like"/>
</dbReference>
<dbReference type="AlphaFoldDB" id="A0AAV7KB80"/>
<feature type="chain" id="PRO_5043574649" evidence="4">
    <location>
        <begin position="21"/>
        <end position="136"/>
    </location>
</feature>
<dbReference type="InterPro" id="IPR011992">
    <property type="entry name" value="EF-hand-dom_pair"/>
</dbReference>
<evidence type="ECO:0000313" key="7">
    <source>
        <dbReference type="Proteomes" id="UP001165289"/>
    </source>
</evidence>
<dbReference type="Pfam" id="PF13499">
    <property type="entry name" value="EF-hand_7"/>
    <property type="match status" value="1"/>
</dbReference>
<dbReference type="GO" id="GO:0005509">
    <property type="term" value="F:calcium ion binding"/>
    <property type="evidence" value="ECO:0007669"/>
    <property type="project" value="InterPro"/>
</dbReference>
<protein>
    <submittedName>
        <fullName evidence="6">Multiple coagulation factor deficiency protein 2-like</fullName>
    </submittedName>
</protein>
<feature type="domain" description="EF-hand" evidence="5">
    <location>
        <begin position="58"/>
        <end position="93"/>
    </location>
</feature>
<organism evidence="6 7">
    <name type="scientific">Oopsacas minuta</name>
    <dbReference type="NCBI Taxonomy" id="111878"/>
    <lineage>
        <taxon>Eukaryota</taxon>
        <taxon>Metazoa</taxon>
        <taxon>Porifera</taxon>
        <taxon>Hexactinellida</taxon>
        <taxon>Hexasterophora</taxon>
        <taxon>Lyssacinosida</taxon>
        <taxon>Leucopsacidae</taxon>
        <taxon>Oopsacas</taxon>
    </lineage>
</organism>
<sequence>MPRFLSILSLLLLISISCLPVYLHQENFFHKPEQIQDKEHILEHARDFIDIQEDDLAEDEKVYFHYFKVHDLDLNHKLDGSELAKAMLHHEGSTSDETMSDTSIASIVDAILMDDDKNEDGYIDYKEFLVSQGKEI</sequence>
<keyword evidence="3" id="KW-0106">Calcium</keyword>
<reference evidence="6 7" key="1">
    <citation type="journal article" date="2023" name="BMC Biol.">
        <title>The compact genome of the sponge Oopsacas minuta (Hexactinellida) is lacking key metazoan core genes.</title>
        <authorList>
            <person name="Santini S."/>
            <person name="Schenkelaars Q."/>
            <person name="Jourda C."/>
            <person name="Duchesne M."/>
            <person name="Belahbib H."/>
            <person name="Rocher C."/>
            <person name="Selva M."/>
            <person name="Riesgo A."/>
            <person name="Vervoort M."/>
            <person name="Leys S.P."/>
            <person name="Kodjabachian L."/>
            <person name="Le Bivic A."/>
            <person name="Borchiellini C."/>
            <person name="Claverie J.M."/>
            <person name="Renard E."/>
        </authorList>
    </citation>
    <scope>NUCLEOTIDE SEQUENCE [LARGE SCALE GENOMIC DNA]</scope>
    <source>
        <strain evidence="6">SPO-2</strain>
    </source>
</reference>
<feature type="signal peptide" evidence="4">
    <location>
        <begin position="1"/>
        <end position="20"/>
    </location>
</feature>
<evidence type="ECO:0000256" key="1">
    <source>
        <dbReference type="ARBA" id="ARBA00022729"/>
    </source>
</evidence>
<evidence type="ECO:0000256" key="3">
    <source>
        <dbReference type="ARBA" id="ARBA00022837"/>
    </source>
</evidence>
<name>A0AAV7KB80_9METZ</name>
<dbReference type="PROSITE" id="PS51257">
    <property type="entry name" value="PROKAR_LIPOPROTEIN"/>
    <property type="match status" value="1"/>
</dbReference>
<dbReference type="Proteomes" id="UP001165289">
    <property type="component" value="Unassembled WGS sequence"/>
</dbReference>
<evidence type="ECO:0000313" key="6">
    <source>
        <dbReference type="EMBL" id="KAI6657566.1"/>
    </source>
</evidence>
<comment type="caution">
    <text evidence="6">The sequence shown here is derived from an EMBL/GenBank/DDBJ whole genome shotgun (WGS) entry which is preliminary data.</text>
</comment>
<keyword evidence="1 4" id="KW-0732">Signal</keyword>
<dbReference type="EMBL" id="JAKMXF010000111">
    <property type="protein sequence ID" value="KAI6657566.1"/>
    <property type="molecule type" value="Genomic_DNA"/>
</dbReference>
<accession>A0AAV7KB80</accession>
<dbReference type="PANTHER" id="PTHR23104">
    <property type="entry name" value="MULTIPLE COAGULATION FACTOR DEFICIENCY PROTEIN 2 NEURAL STEM CELL DERIVED NEURONAL SURVIVAL PROTEIN"/>
    <property type="match status" value="1"/>
</dbReference>
<dbReference type="Gene3D" id="1.10.238.10">
    <property type="entry name" value="EF-hand"/>
    <property type="match status" value="1"/>
</dbReference>
<evidence type="ECO:0000256" key="2">
    <source>
        <dbReference type="ARBA" id="ARBA00022737"/>
    </source>
</evidence>
<dbReference type="InterPro" id="IPR002048">
    <property type="entry name" value="EF_hand_dom"/>
</dbReference>
<evidence type="ECO:0000259" key="5">
    <source>
        <dbReference type="PROSITE" id="PS50222"/>
    </source>
</evidence>
<gene>
    <name evidence="6" type="ORF">LOD99_309</name>
</gene>
<dbReference type="PANTHER" id="PTHR23104:SF1">
    <property type="entry name" value="EF-HAND DOMAIN-CONTAINING PROTEIN"/>
    <property type="match status" value="1"/>
</dbReference>
<dbReference type="PROSITE" id="PS00018">
    <property type="entry name" value="EF_HAND_1"/>
    <property type="match status" value="1"/>
</dbReference>